<evidence type="ECO:0000313" key="1">
    <source>
        <dbReference type="EMBL" id="KAJ9108337.1"/>
    </source>
</evidence>
<evidence type="ECO:0000313" key="2">
    <source>
        <dbReference type="Proteomes" id="UP001230649"/>
    </source>
</evidence>
<gene>
    <name evidence="1" type="ORF">QFC20_003498</name>
</gene>
<dbReference type="Proteomes" id="UP001230649">
    <property type="component" value="Unassembled WGS sequence"/>
</dbReference>
<name>A0ACC2W9L8_9TREE</name>
<reference evidence="1" key="1">
    <citation type="submission" date="2023-04" db="EMBL/GenBank/DDBJ databases">
        <title>Draft Genome sequencing of Naganishia species isolated from polar environments using Oxford Nanopore Technology.</title>
        <authorList>
            <person name="Leo P."/>
            <person name="Venkateswaran K."/>
        </authorList>
    </citation>
    <scope>NUCLEOTIDE SEQUENCE</scope>
    <source>
        <strain evidence="1">MNA-CCFEE 5262</strain>
    </source>
</reference>
<organism evidence="1 2">
    <name type="scientific">Naganishia adeliensis</name>
    <dbReference type="NCBI Taxonomy" id="92952"/>
    <lineage>
        <taxon>Eukaryota</taxon>
        <taxon>Fungi</taxon>
        <taxon>Dikarya</taxon>
        <taxon>Basidiomycota</taxon>
        <taxon>Agaricomycotina</taxon>
        <taxon>Tremellomycetes</taxon>
        <taxon>Filobasidiales</taxon>
        <taxon>Filobasidiaceae</taxon>
        <taxon>Naganishia</taxon>
    </lineage>
</organism>
<comment type="caution">
    <text evidence="1">The sequence shown here is derived from an EMBL/GenBank/DDBJ whole genome shotgun (WGS) entry which is preliminary data.</text>
</comment>
<keyword evidence="2" id="KW-1185">Reference proteome</keyword>
<protein>
    <submittedName>
        <fullName evidence="1">Uncharacterized protein</fullName>
    </submittedName>
</protein>
<dbReference type="EMBL" id="JASBWS010000032">
    <property type="protein sequence ID" value="KAJ9108337.1"/>
    <property type="molecule type" value="Genomic_DNA"/>
</dbReference>
<proteinExistence type="predicted"/>
<accession>A0ACC2W9L8</accession>
<sequence length="1188" mass="131159">MQRTSIHNANLSQRHSGSSSTRTTGPLSLLSTPLLDSFFPYSAPVVPIPKSRPFWADGEWAEYFDFEVGTKTKGNQSCDVLVSPVAWTTMQQVVGLSPWTNSGPFHEPSVGSRVEEPSSLQFRRKVEHLAFNWDSMTGGDMSCVKWNNGSSQSTCLSFGTDIEPDDIYRTVQPVFRAVQESADLVERFSGAWGAALEDVSDEVEGQEYDYGGFRDQKAIVYRMSLHQDTAEPRSTSKSIPSYIFLLYAAVILYFLFLLSRASAMHSRFGIAFTGVIQVLCSAVMSFSVMAFLGFGWGDAANRNANGETVVPYYLMPLVILIVGVENMATLLKAIYSTPITYSVPDRIGCGLAKAGPTLFITSISDIIALCFIAWTVKLGPVRDLCLYASVLIFVDWWMLQTFFLTVVSIDCQRLELADLLRQGVEQPRKAQMKANLDVKQVGEQGSGAGPTDENGNGLGAKSQKSGWIKGARSIWKARTARGGSMLVLLSLVTGVYYINESHQKDRLIAALGYGSAKSNSIDLSDLYHQPAPSPSASTNLPGGIRHIWNGMNPLHRSSIDICLLPTRAYIMPSSGIKVKPSQLIGSLQAMNRPLLPRIKPIFYLLKIVVLPQLATAFLLWLILLYLLKNADLLDAQREHAEVDDVELEEMSNDAGRIPSTRLGQTIRQSEADTIPTIDYTDILQIWTDQSASLVVIADSDNKMRILEDDKTLSVAFATYPGQRDCVHLDRQGKLLAIASSNGKVQIYDMKSNRTASRAAFTFDYSVATTSPPYGVLVVASSNPFAASWSVVTVHQDGTMLSHKPEQDRPKLIDNSNRAPFEGRRLFARDGADDVPRFAILASEDTVEEWECIAEDGWVLRARNVIEGVIITDSALLSFAGDDFWFTATANGSIQLSTFPDNHVLHQLNVTDQSITQIRVISPQSETCERCLLFKGTLPCDLVYWTETSVGRSRLSFESPGFEVCMCSRHPGGRASVSRPVDTTPLRPFSSISRKAGQPGSAVKQRSTSPSPLSKHGRLSVENGTLASGLSARRRTESEDDSSTSGPDTGPRREWVVHAINTDIWHTYRGTAILLPSSHILVAISKTQREWQATFVDLNALGTQDSELSVPVELILQCHQIVWKRTPIRQTEQLYETGVRVCQERCCRREHCSIWAREHPDPVAAAETCRKHDIAQQTSICLVHRSAIS</sequence>